<dbReference type="PANTHER" id="PTHR47572:SF5">
    <property type="entry name" value="BLR2277 PROTEIN"/>
    <property type="match status" value="1"/>
</dbReference>
<dbReference type="AlphaFoldDB" id="A0A2N0H383"/>
<evidence type="ECO:0000259" key="1">
    <source>
        <dbReference type="Pfam" id="PF08450"/>
    </source>
</evidence>
<dbReference type="Pfam" id="PF08450">
    <property type="entry name" value="SGL"/>
    <property type="match status" value="1"/>
</dbReference>
<gene>
    <name evidence="2" type="ORF">B0I00_3205</name>
</gene>
<keyword evidence="3" id="KW-1185">Reference proteome</keyword>
<dbReference type="InterPro" id="IPR011042">
    <property type="entry name" value="6-blade_b-propeller_TolB-like"/>
</dbReference>
<comment type="caution">
    <text evidence="2">The sequence shown here is derived from an EMBL/GenBank/DDBJ whole genome shotgun (WGS) entry which is preliminary data.</text>
</comment>
<dbReference type="Gene3D" id="2.120.10.30">
    <property type="entry name" value="TolB, C-terminal domain"/>
    <property type="match status" value="1"/>
</dbReference>
<organism evidence="2 3">
    <name type="scientific">Novosphingobium kunmingense</name>
    <dbReference type="NCBI Taxonomy" id="1211806"/>
    <lineage>
        <taxon>Bacteria</taxon>
        <taxon>Pseudomonadati</taxon>
        <taxon>Pseudomonadota</taxon>
        <taxon>Alphaproteobacteria</taxon>
        <taxon>Sphingomonadales</taxon>
        <taxon>Sphingomonadaceae</taxon>
        <taxon>Novosphingobium</taxon>
    </lineage>
</organism>
<sequence length="336" mass="35540">MPFVNLVDKAAAMTRLIPNQDGTGEMPMGDVTLDMEVVAEGLLFPEGPIAMADGSVLLVEIQRGTLSRVDPDGKVTVVADLGGGPNGAALGPDGAVYVCNNGGFTWTEIAGALIPNGTPDEYVTGSIQRVDLTTGAASVLYDKVDGRPLRGPNDLVFDAHGGFWFTDHGKPRADHSEHGAICYARADGSAIELAIDHLHGPNGIGLSLDGTTLYWAETPTSRVWSRRLTAPGKLAPPDNPLMPGELVFAMPDYRLFDSLKIEQGGAVCVGSLVQGGIAVIWPGGDWDFVALPEVAVTNLAFGGGDLRTVWATASTSGRLYRMRWPRPGLRLEHQAT</sequence>
<dbReference type="SUPFAM" id="SSF63829">
    <property type="entry name" value="Calcium-dependent phosphotriesterase"/>
    <property type="match status" value="1"/>
</dbReference>
<evidence type="ECO:0000313" key="3">
    <source>
        <dbReference type="Proteomes" id="UP000232587"/>
    </source>
</evidence>
<dbReference type="PANTHER" id="PTHR47572">
    <property type="entry name" value="LIPOPROTEIN-RELATED"/>
    <property type="match status" value="1"/>
</dbReference>
<protein>
    <submittedName>
        <fullName evidence="2">Gluconolactonase</fullName>
    </submittedName>
</protein>
<dbReference type="InterPro" id="IPR013658">
    <property type="entry name" value="SGL"/>
</dbReference>
<dbReference type="Proteomes" id="UP000232587">
    <property type="component" value="Unassembled WGS sequence"/>
</dbReference>
<feature type="domain" description="SMP-30/Gluconolactonase/LRE-like region" evidence="1">
    <location>
        <begin position="44"/>
        <end position="314"/>
    </location>
</feature>
<reference evidence="2 3" key="1">
    <citation type="submission" date="2017-11" db="EMBL/GenBank/DDBJ databases">
        <title>Genomic Encyclopedia of Type Strains, Phase III (KMG-III): the genomes of soil and plant-associated and newly described type strains.</title>
        <authorList>
            <person name="Whitman W."/>
        </authorList>
    </citation>
    <scope>NUCLEOTIDE SEQUENCE [LARGE SCALE GENOMIC DNA]</scope>
    <source>
        <strain evidence="2 3">CGMCC 1.12274</strain>
    </source>
</reference>
<evidence type="ECO:0000313" key="2">
    <source>
        <dbReference type="EMBL" id="PKB13406.1"/>
    </source>
</evidence>
<dbReference type="InterPro" id="IPR051262">
    <property type="entry name" value="SMP-30/CGR1_Lactonase"/>
</dbReference>
<dbReference type="EMBL" id="PHUF01000007">
    <property type="protein sequence ID" value="PKB13406.1"/>
    <property type="molecule type" value="Genomic_DNA"/>
</dbReference>
<name>A0A2N0H383_9SPHN</name>
<accession>A0A2N0H383</accession>
<proteinExistence type="predicted"/>